<evidence type="ECO:0000313" key="1">
    <source>
        <dbReference type="EMBL" id="DAD75605.1"/>
    </source>
</evidence>
<sequence>MCDKCDNFSLYSIDIYLKPREKRPRRRIYARI</sequence>
<dbReference type="EMBL" id="BK014786">
    <property type="protein sequence ID" value="DAD75605.1"/>
    <property type="molecule type" value="Genomic_DNA"/>
</dbReference>
<reference evidence="1" key="1">
    <citation type="journal article" date="2021" name="Proc. Natl. Acad. Sci. U.S.A.">
        <title>A Catalog of Tens of Thousands of Viruses from Human Metagenomes Reveals Hidden Associations with Chronic Diseases.</title>
        <authorList>
            <person name="Tisza M.J."/>
            <person name="Buck C.B."/>
        </authorList>
    </citation>
    <scope>NUCLEOTIDE SEQUENCE</scope>
    <source>
        <strain evidence="1">Ctr0N4</strain>
    </source>
</reference>
<protein>
    <submittedName>
        <fullName evidence="1">Uncharacterized protein</fullName>
    </submittedName>
</protein>
<proteinExistence type="predicted"/>
<accession>A0A8S5LZW1</accession>
<name>A0A8S5LZW1_9CAUD</name>
<organism evidence="1">
    <name type="scientific">Siphoviridae sp. ctr0N4</name>
    <dbReference type="NCBI Taxonomy" id="2826473"/>
    <lineage>
        <taxon>Viruses</taxon>
        <taxon>Duplodnaviria</taxon>
        <taxon>Heunggongvirae</taxon>
        <taxon>Uroviricota</taxon>
        <taxon>Caudoviricetes</taxon>
    </lineage>
</organism>